<name>A0ABD5CUU0_9BURK</name>
<accession>A0ABD5CUU0</accession>
<reference evidence="1 2" key="1">
    <citation type="submission" date="2023-08" db="EMBL/GenBank/DDBJ databases">
        <title>Genome sequencing of plant associated microbes to promote plant fitness in Sorghum bicolor and Oryza sativa.</title>
        <authorList>
            <person name="Coleman-Derr D."/>
        </authorList>
    </citation>
    <scope>NUCLEOTIDE SEQUENCE [LARGE SCALE GENOMIC DNA]</scope>
    <source>
        <strain evidence="1 2">SLBN-33</strain>
    </source>
</reference>
<evidence type="ECO:0000313" key="1">
    <source>
        <dbReference type="EMBL" id="MDR6208297.1"/>
    </source>
</evidence>
<protein>
    <submittedName>
        <fullName evidence="1">Uncharacterized protein YjbI with pentapeptide repeats</fullName>
    </submittedName>
</protein>
<sequence length="452" mass="48276">MELNVMMGALTSPASGPLAASSINRSEALAPSGQPDPIDLSPFLESGVINAENYRDYANFLLGKEVPEIDSQFAQSVDDPADGPYSQRTLDALTELYATFNTDLCFPNGAVAMKHTTFMRQLVEESSMFGLWNRIPHGYFDGIGRRDERASEGFTLTLPHRQVQISPVTGASVSGITLAGALLRSAYLPGHELAGANLQFTDLQDADLQGANLKGANLNGANLQGANLNGANLQGANLNGANLREASLQGADLRGANLENAEMNWARLDDADLERAYLVGARLDNASLHHAKLDSANLKDISMRNAIAPHVSLSGADLTGADMFNVVLRGANLKGADLTNVKLFVKELEPDEYFFEGMVASRAVNTMVTGSPENSGRSSVLGMIESIDERFSKVKVELMAALIEVLTMAEKTEPGSIEDSYPALLGISERDSFDYSSVVNGFAALMGAAPQQ</sequence>
<dbReference type="AlphaFoldDB" id="A0ABD5CUU0"/>
<proteinExistence type="predicted"/>
<dbReference type="SUPFAM" id="SSF141571">
    <property type="entry name" value="Pentapeptide repeat-like"/>
    <property type="match status" value="1"/>
</dbReference>
<dbReference type="Pfam" id="PF00805">
    <property type="entry name" value="Pentapeptide"/>
    <property type="match status" value="3"/>
</dbReference>
<dbReference type="PANTHER" id="PTHR14136:SF17">
    <property type="entry name" value="BTB_POZ DOMAIN-CONTAINING PROTEIN KCTD9"/>
    <property type="match status" value="1"/>
</dbReference>
<organism evidence="1 2">
    <name type="scientific">Paraburkholderia graminis</name>
    <dbReference type="NCBI Taxonomy" id="60548"/>
    <lineage>
        <taxon>Bacteria</taxon>
        <taxon>Pseudomonadati</taxon>
        <taxon>Pseudomonadota</taxon>
        <taxon>Betaproteobacteria</taxon>
        <taxon>Burkholderiales</taxon>
        <taxon>Burkholderiaceae</taxon>
        <taxon>Paraburkholderia</taxon>
    </lineage>
</organism>
<dbReference type="Proteomes" id="UP001245184">
    <property type="component" value="Unassembled WGS sequence"/>
</dbReference>
<gene>
    <name evidence="1" type="ORF">QF025_007098</name>
</gene>
<comment type="caution">
    <text evidence="1">The sequence shown here is derived from an EMBL/GenBank/DDBJ whole genome shotgun (WGS) entry which is preliminary data.</text>
</comment>
<dbReference type="RefSeq" id="WP_310035748.1">
    <property type="nucleotide sequence ID" value="NZ_JAVIZN010000003.1"/>
</dbReference>
<dbReference type="InterPro" id="IPR051082">
    <property type="entry name" value="Pentapeptide-BTB/POZ_domain"/>
</dbReference>
<dbReference type="Gene3D" id="2.160.20.80">
    <property type="entry name" value="E3 ubiquitin-protein ligase SopA"/>
    <property type="match status" value="2"/>
</dbReference>
<evidence type="ECO:0000313" key="2">
    <source>
        <dbReference type="Proteomes" id="UP001245184"/>
    </source>
</evidence>
<dbReference type="EMBL" id="JAVIZN010000003">
    <property type="protein sequence ID" value="MDR6208297.1"/>
    <property type="molecule type" value="Genomic_DNA"/>
</dbReference>
<dbReference type="InterPro" id="IPR001646">
    <property type="entry name" value="5peptide_repeat"/>
</dbReference>
<dbReference type="PANTHER" id="PTHR14136">
    <property type="entry name" value="BTB_POZ DOMAIN-CONTAINING PROTEIN KCTD9"/>
    <property type="match status" value="1"/>
</dbReference>